<dbReference type="InterPro" id="IPR005531">
    <property type="entry name" value="Asp23"/>
</dbReference>
<evidence type="ECO:0000313" key="3">
    <source>
        <dbReference type="Proteomes" id="UP000661691"/>
    </source>
</evidence>
<keyword evidence="3" id="KW-1185">Reference proteome</keyword>
<proteinExistence type="inferred from homology"/>
<dbReference type="EMBL" id="JACXAH010000005">
    <property type="protein sequence ID" value="MBD1371843.1"/>
    <property type="molecule type" value="Genomic_DNA"/>
</dbReference>
<evidence type="ECO:0000313" key="2">
    <source>
        <dbReference type="EMBL" id="MBD1371843.1"/>
    </source>
</evidence>
<protein>
    <submittedName>
        <fullName evidence="2">Asp23/Gls24 family envelope stress response protein</fullName>
    </submittedName>
</protein>
<comment type="caution">
    <text evidence="2">The sequence shown here is derived from an EMBL/GenBank/DDBJ whole genome shotgun (WGS) entry which is preliminary data.</text>
</comment>
<gene>
    <name evidence="2" type="ORF">IC620_05655</name>
</gene>
<evidence type="ECO:0000256" key="1">
    <source>
        <dbReference type="ARBA" id="ARBA00005721"/>
    </source>
</evidence>
<accession>A0A926N8W2</accession>
<dbReference type="PANTHER" id="PTHR34297:SF2">
    <property type="entry name" value="ASP23_GLS24 FAMILY ENVELOPE STRESS RESPONSE PROTEIN"/>
    <property type="match status" value="1"/>
</dbReference>
<dbReference type="AlphaFoldDB" id="A0A926N8W2"/>
<comment type="similarity">
    <text evidence="1">Belongs to the asp23 family.</text>
</comment>
<dbReference type="Pfam" id="PF03780">
    <property type="entry name" value="Asp23"/>
    <property type="match status" value="1"/>
</dbReference>
<dbReference type="PANTHER" id="PTHR34297">
    <property type="entry name" value="HYPOTHETICAL CYTOSOLIC PROTEIN-RELATED"/>
    <property type="match status" value="1"/>
</dbReference>
<organism evidence="2 3">
    <name type="scientific">Polycladospora coralii</name>
    <dbReference type="NCBI Taxonomy" id="2771432"/>
    <lineage>
        <taxon>Bacteria</taxon>
        <taxon>Bacillati</taxon>
        <taxon>Bacillota</taxon>
        <taxon>Bacilli</taxon>
        <taxon>Bacillales</taxon>
        <taxon>Thermoactinomycetaceae</taxon>
        <taxon>Polycladospora</taxon>
    </lineage>
</organism>
<reference evidence="2" key="1">
    <citation type="submission" date="2020-09" db="EMBL/GenBank/DDBJ databases">
        <title>A novel bacterium of genus Hazenella, isolated from South China Sea.</title>
        <authorList>
            <person name="Huang H."/>
            <person name="Mo K."/>
            <person name="Hu Y."/>
        </authorList>
    </citation>
    <scope>NUCLEOTIDE SEQUENCE</scope>
    <source>
        <strain evidence="2">IB182357</strain>
    </source>
</reference>
<dbReference type="Proteomes" id="UP000661691">
    <property type="component" value="Unassembled WGS sequence"/>
</dbReference>
<name>A0A926N8W2_9BACL</name>
<sequence length="130" mass="14094">MSAKEAKKGLSFSNDVIATIAGIAANEIEGIFSMSGGVVDGFAERLGRKSLSKGVMVRVSEKEVAIDLRVIVEFGQRVPEVYAQVVEHVENAIHNMTGLNVLEVNMYVEGVSLLEDEELPADSNKMRVLT</sequence>